<dbReference type="Pfam" id="PF06861">
    <property type="entry name" value="BALF1"/>
    <property type="match status" value="1"/>
</dbReference>
<dbReference type="InterPro" id="IPR046371">
    <property type="entry name" value="Bcl-2_BH1-3"/>
</dbReference>
<proteinExistence type="predicted"/>
<dbReference type="SUPFAM" id="SSF56854">
    <property type="entry name" value="Bcl-2 inhibitors of programmed cell death"/>
    <property type="match status" value="1"/>
</dbReference>
<dbReference type="PROSITE" id="PS50062">
    <property type="entry name" value="BCL2_FAMILY"/>
    <property type="match status" value="1"/>
</dbReference>
<dbReference type="InterPro" id="IPR036834">
    <property type="entry name" value="Bcl-2-like_sf"/>
</dbReference>
<name>A0A0B4Q602_9GAMA</name>
<feature type="domain" description="Bcl-2 Bcl-2 homology region 1-3" evidence="1">
    <location>
        <begin position="52"/>
        <end position="175"/>
    </location>
</feature>
<dbReference type="Proteomes" id="UP000163076">
    <property type="component" value="Segment"/>
</dbReference>
<protein>
    <submittedName>
        <fullName evidence="2">Apoptosis regulator BALF1</fullName>
    </submittedName>
</protein>
<gene>
    <name evidence="2" type="primary">E4</name>
</gene>
<organism evidence="2 3">
    <name type="scientific">Equid gammaherpesvirus 2</name>
    <name type="common">Equine herpesvirus 2</name>
    <dbReference type="NCBI Taxonomy" id="12657"/>
    <lineage>
        <taxon>Viruses</taxon>
        <taxon>Duplodnaviria</taxon>
        <taxon>Heunggongvirae</taxon>
        <taxon>Peploviricota</taxon>
        <taxon>Herviviricetes</taxon>
        <taxon>Herpesvirales</taxon>
        <taxon>Orthoherpesviridae</taxon>
        <taxon>Gammaherpesvirinae</taxon>
        <taxon>Percavirus</taxon>
        <taxon>Percavirus equidgamma2</taxon>
    </lineage>
</organism>
<dbReference type="InterPro" id="IPR002475">
    <property type="entry name" value="Bcl2-like"/>
</dbReference>
<evidence type="ECO:0000313" key="2">
    <source>
        <dbReference type="EMBL" id="AIU39525.1"/>
    </source>
</evidence>
<dbReference type="InterPro" id="IPR010677">
    <property type="entry name" value="HHV-4_BALF1"/>
</dbReference>
<evidence type="ECO:0000259" key="1">
    <source>
        <dbReference type="SMART" id="SM00337"/>
    </source>
</evidence>
<accession>A0A0B4Q602</accession>
<evidence type="ECO:0000313" key="3">
    <source>
        <dbReference type="Proteomes" id="UP000163076"/>
    </source>
</evidence>
<reference evidence="2 3" key="1">
    <citation type="journal article" date="2015" name="Genome Announc.">
        <title>Genome sequences of equid herpesviruses 2 and 5.</title>
        <authorList>
            <person name="Wilkie G.S."/>
            <person name="Kerr K."/>
            <person name="Stewart J.P."/>
            <person name="Studdert M.J."/>
            <person name="Davison A.J."/>
        </authorList>
    </citation>
    <scope>NUCLEOTIDE SEQUENCE [LARGE SCALE GENOMIC DNA]</scope>
    <source>
        <strain evidence="2">G9/92</strain>
    </source>
</reference>
<sequence>MVPSREFFEEEMDRVLENEARKLSLTNLLKNVFAQTLDMKPEGVLTTEEALLAWLVDECKKEYLHQLIELVMQVPVSVEAPTTSAINNSLGIIRQTHGQGEDNFGRLLCSLSFASCFLELVLQSDERCLSVFASELAKFYVESQNLWLAYSGGLSAGLRERFPRSWLYFALKQKWLRFIYFFK</sequence>
<dbReference type="EMBL" id="KM924294">
    <property type="protein sequence ID" value="AIU39525.1"/>
    <property type="molecule type" value="Genomic_DNA"/>
</dbReference>
<dbReference type="SMART" id="SM00337">
    <property type="entry name" value="BCL"/>
    <property type="match status" value="1"/>
</dbReference>